<dbReference type="SUPFAM" id="SSF51161">
    <property type="entry name" value="Trimeric LpxA-like enzymes"/>
    <property type="match status" value="1"/>
</dbReference>
<dbReference type="EMBL" id="JAVRFG010000015">
    <property type="protein sequence ID" value="MDT0491558.1"/>
    <property type="molecule type" value="Genomic_DNA"/>
</dbReference>
<gene>
    <name evidence="5" type="ORF">RM717_13690</name>
</gene>
<sequence length="263" mass="28075">MAYTAVPPRESETLKTSRHDQLTESRNTMKPLLLGDYVTAPTYGQLAATPYGRLDTYDLADFLARWPELHEEALALVGDDRIHPSAYVHPQAIIGDDVIIGPSAHVYEFSTVRKGSVLCAGASVGFNCEVTSAFVGERAVLGHRIGVNRTIVGNRAHLSAGVTVAAIAVCADMSRPDREIRLRTEGGAYRCGTTQFGAVIGDKVQTGNNISLGPGVLVGRNSQIDSGVTLAIRAVPDNSVVTAPHTAQTRIRSRNAGVEEMLP</sequence>
<keyword evidence="1 5" id="KW-0808">Transferase</keyword>
<dbReference type="PANTHER" id="PTHR43584">
    <property type="entry name" value="NUCLEOTIDYL TRANSFERASE"/>
    <property type="match status" value="1"/>
</dbReference>
<dbReference type="RefSeq" id="WP_311599516.1">
    <property type="nucleotide sequence ID" value="NZ_JAVRFG010000015.1"/>
</dbReference>
<proteinExistence type="predicted"/>
<protein>
    <submittedName>
        <fullName evidence="5">Transferase</fullName>
    </submittedName>
</protein>
<dbReference type="Gene3D" id="2.160.10.10">
    <property type="entry name" value="Hexapeptide repeat proteins"/>
    <property type="match status" value="1"/>
</dbReference>
<feature type="domain" description="Mannose-1-phosphate guanyltransferase C-terminal" evidence="4">
    <location>
        <begin position="79"/>
        <end position="171"/>
    </location>
</feature>
<organism evidence="5 6">
    <name type="scientific">Streptomyces stephensoniae</name>
    <dbReference type="NCBI Taxonomy" id="3375367"/>
    <lineage>
        <taxon>Bacteria</taxon>
        <taxon>Bacillati</taxon>
        <taxon>Actinomycetota</taxon>
        <taxon>Actinomycetes</taxon>
        <taxon>Kitasatosporales</taxon>
        <taxon>Streptomycetaceae</taxon>
        <taxon>Streptomyces</taxon>
    </lineage>
</organism>
<dbReference type="Pfam" id="PF25087">
    <property type="entry name" value="GMPPB_C"/>
    <property type="match status" value="1"/>
</dbReference>
<evidence type="ECO:0000259" key="4">
    <source>
        <dbReference type="Pfam" id="PF25087"/>
    </source>
</evidence>
<name>A0ABU2W119_9ACTN</name>
<evidence type="ECO:0000256" key="1">
    <source>
        <dbReference type="ARBA" id="ARBA00022679"/>
    </source>
</evidence>
<evidence type="ECO:0000313" key="6">
    <source>
        <dbReference type="Proteomes" id="UP001180556"/>
    </source>
</evidence>
<dbReference type="GO" id="GO:0016740">
    <property type="term" value="F:transferase activity"/>
    <property type="evidence" value="ECO:0007669"/>
    <property type="project" value="UniProtKB-KW"/>
</dbReference>
<feature type="region of interest" description="Disordered" evidence="3">
    <location>
        <begin position="1"/>
        <end position="22"/>
    </location>
</feature>
<feature type="compositionally biased region" description="Basic and acidic residues" evidence="3">
    <location>
        <begin position="9"/>
        <end position="22"/>
    </location>
</feature>
<dbReference type="InterPro" id="IPR011004">
    <property type="entry name" value="Trimer_LpxA-like_sf"/>
</dbReference>
<evidence type="ECO:0000313" key="5">
    <source>
        <dbReference type="EMBL" id="MDT0491558.1"/>
    </source>
</evidence>
<evidence type="ECO:0000256" key="2">
    <source>
        <dbReference type="ARBA" id="ARBA00023315"/>
    </source>
</evidence>
<dbReference type="Proteomes" id="UP001180556">
    <property type="component" value="Unassembled WGS sequence"/>
</dbReference>
<dbReference type="InterPro" id="IPR050065">
    <property type="entry name" value="GlmU-like"/>
</dbReference>
<evidence type="ECO:0000256" key="3">
    <source>
        <dbReference type="SAM" id="MobiDB-lite"/>
    </source>
</evidence>
<keyword evidence="6" id="KW-1185">Reference proteome</keyword>
<comment type="caution">
    <text evidence="5">The sequence shown here is derived from an EMBL/GenBank/DDBJ whole genome shotgun (WGS) entry which is preliminary data.</text>
</comment>
<accession>A0ABU2W119</accession>
<reference evidence="6" key="1">
    <citation type="submission" date="2023-07" db="EMBL/GenBank/DDBJ databases">
        <title>30 novel species of actinomycetes from the DSMZ collection.</title>
        <authorList>
            <person name="Nouioui I."/>
        </authorList>
    </citation>
    <scope>NUCLEOTIDE SEQUENCE [LARGE SCALE GENOMIC DNA]</scope>
    <source>
        <strain evidence="6">DSM 40932</strain>
    </source>
</reference>
<dbReference type="InterPro" id="IPR056729">
    <property type="entry name" value="GMPPB_C"/>
</dbReference>
<keyword evidence="2" id="KW-0012">Acyltransferase</keyword>
<dbReference type="PANTHER" id="PTHR43584:SF8">
    <property type="entry name" value="N-ACETYLMURAMATE ALPHA-1-PHOSPHATE URIDYLYLTRANSFERASE"/>
    <property type="match status" value="1"/>
</dbReference>